<dbReference type="GO" id="GO:0008360">
    <property type="term" value="P:regulation of cell shape"/>
    <property type="evidence" value="ECO:0007669"/>
    <property type="project" value="UniProtKB-KW"/>
</dbReference>
<evidence type="ECO:0000313" key="12">
    <source>
        <dbReference type="Proteomes" id="UP000028933"/>
    </source>
</evidence>
<evidence type="ECO:0000256" key="1">
    <source>
        <dbReference type="ARBA" id="ARBA00004651"/>
    </source>
</evidence>
<dbReference type="RefSeq" id="WP_024565943.1">
    <property type="nucleotide sequence ID" value="NZ_CP007547.1"/>
</dbReference>
<feature type="transmembrane region" description="Helical" evidence="10">
    <location>
        <begin position="389"/>
        <end position="412"/>
    </location>
</feature>
<keyword evidence="3 10" id="KW-0812">Transmembrane</keyword>
<feature type="transmembrane region" description="Helical" evidence="10">
    <location>
        <begin position="115"/>
        <end position="137"/>
    </location>
</feature>
<evidence type="ECO:0000313" key="11">
    <source>
        <dbReference type="EMBL" id="AIL47063.1"/>
    </source>
</evidence>
<comment type="similarity">
    <text evidence="9">Belongs to the MurJ/MviN family.</text>
</comment>
<gene>
    <name evidence="11" type="ORF">BD94_3288</name>
</gene>
<reference evidence="11" key="2">
    <citation type="journal article" date="2015" name="Genome Biol. Evol.">
        <title>Complete Genome Sequence and Transcriptomic Analysis of the Novel Pathogen Elizabethkingia anophelis in Response to Oxidative Stress.</title>
        <authorList>
            <person name="Li Y."/>
            <person name="Liu Y."/>
            <person name="Chew S.C."/>
            <person name="Tay M."/>
            <person name="Salido M.M."/>
            <person name="Teo J."/>
            <person name="Lauro F.M."/>
            <person name="Givskov M."/>
            <person name="Yang L."/>
        </authorList>
    </citation>
    <scope>NUCLEOTIDE SEQUENCE</scope>
    <source>
        <strain evidence="11">NUHP1</strain>
    </source>
</reference>
<evidence type="ECO:0000256" key="7">
    <source>
        <dbReference type="ARBA" id="ARBA00023136"/>
    </source>
</evidence>
<feature type="transmembrane region" description="Helical" evidence="10">
    <location>
        <begin position="82"/>
        <end position="103"/>
    </location>
</feature>
<evidence type="ECO:0000256" key="9">
    <source>
        <dbReference type="ARBA" id="ARBA00061532"/>
    </source>
</evidence>
<feature type="transmembrane region" description="Helical" evidence="10">
    <location>
        <begin position="144"/>
        <end position="164"/>
    </location>
</feature>
<sequence length="504" mass="57450">MSSSVKSSFFVSILTLVSSIISFANQVIIAANFGTGHEMDTYLLLTSFPFLVSGVLGSAFSFSLIPHLVTKSFGYFIQFTKIIITITFVLFLFFLLLYNFVIIDYYNLGNFKHIKILNVVVWLVFFITIIFNVISCYFTSKAKFIVPVILNFLPFIFSIISIIIFSKLGVLSIIIGLLFGYVSAVSYSIVQFKKERIGINEKDFKKEIIDFLKSMKYSALSMLTFSVFQIVDAYWGKKLGESVISYLGYSQRIVIALGALVISGPSAVLIPKLTEAYKKGDLDTYYRDTATVIKLVFALTSFAALLGAFFSIDIVRIMFQRGGFTEVSTRNVAEILPYILIGMVFMLCVVISFRSIFVQPITYKTGLVGILTLILYFTLSGILSKSYNIKGIAFAYIITWIIIFLFTSRMLFKKQFKNFIKEFFLFLLRQFFVLLIVFCVVYFLNLFSFCFFGMLQDVFSIIFKLGIIGIVSSFVYIIISARVIKIRELVLLFSRIPILNRWIF</sequence>
<dbReference type="STRING" id="1338011.BD94_3288"/>
<evidence type="ECO:0000256" key="4">
    <source>
        <dbReference type="ARBA" id="ARBA00022960"/>
    </source>
</evidence>
<proteinExistence type="inferred from homology"/>
<evidence type="ECO:0000256" key="2">
    <source>
        <dbReference type="ARBA" id="ARBA00022475"/>
    </source>
</evidence>
<dbReference type="GO" id="GO:0034204">
    <property type="term" value="P:lipid translocation"/>
    <property type="evidence" value="ECO:0007669"/>
    <property type="project" value="TreeGrafter"/>
</dbReference>
<keyword evidence="7 10" id="KW-0472">Membrane</keyword>
<dbReference type="EMBL" id="CP007547">
    <property type="protein sequence ID" value="AIL47063.1"/>
    <property type="molecule type" value="Genomic_DNA"/>
</dbReference>
<keyword evidence="4" id="KW-0133">Cell shape</keyword>
<feature type="transmembrane region" description="Helical" evidence="10">
    <location>
        <begin position="365"/>
        <end position="383"/>
    </location>
</feature>
<feature type="transmembrane region" description="Helical" evidence="10">
    <location>
        <begin position="461"/>
        <end position="479"/>
    </location>
</feature>
<dbReference type="GO" id="GO:0015648">
    <property type="term" value="F:lipid-linked peptidoglycan transporter activity"/>
    <property type="evidence" value="ECO:0007669"/>
    <property type="project" value="TreeGrafter"/>
</dbReference>
<dbReference type="GO" id="GO:0005886">
    <property type="term" value="C:plasma membrane"/>
    <property type="evidence" value="ECO:0007669"/>
    <property type="project" value="UniProtKB-SubCell"/>
</dbReference>
<feature type="transmembrane region" description="Helical" evidence="10">
    <location>
        <begin position="170"/>
        <end position="190"/>
    </location>
</feature>
<feature type="transmembrane region" description="Helical" evidence="10">
    <location>
        <begin position="292"/>
        <end position="315"/>
    </location>
</feature>
<feature type="transmembrane region" description="Helical" evidence="10">
    <location>
        <begin position="335"/>
        <end position="353"/>
    </location>
</feature>
<comment type="subcellular location">
    <subcellularLocation>
        <location evidence="1">Cell membrane</location>
        <topology evidence="1">Multi-pass membrane protein</topology>
    </subcellularLocation>
</comment>
<evidence type="ECO:0000256" key="8">
    <source>
        <dbReference type="ARBA" id="ARBA00060041"/>
    </source>
</evidence>
<dbReference type="Proteomes" id="UP000028933">
    <property type="component" value="Chromosome"/>
</dbReference>
<dbReference type="eggNOG" id="COG0728">
    <property type="taxonomic scope" value="Bacteria"/>
</dbReference>
<feature type="transmembrane region" description="Helical" evidence="10">
    <location>
        <begin position="48"/>
        <end position="70"/>
    </location>
</feature>
<dbReference type="PANTHER" id="PTHR47019:SF1">
    <property type="entry name" value="LIPID II FLIPPASE MURJ"/>
    <property type="match status" value="1"/>
</dbReference>
<feature type="transmembrane region" description="Helical" evidence="10">
    <location>
        <begin position="211"/>
        <end position="231"/>
    </location>
</feature>
<organism evidence="11 12">
    <name type="scientific">Elizabethkingia anophelis NUHP1</name>
    <dbReference type="NCBI Taxonomy" id="1338011"/>
    <lineage>
        <taxon>Bacteria</taxon>
        <taxon>Pseudomonadati</taxon>
        <taxon>Bacteroidota</taxon>
        <taxon>Flavobacteriia</taxon>
        <taxon>Flavobacteriales</taxon>
        <taxon>Weeksellaceae</taxon>
        <taxon>Elizabethkingia</taxon>
    </lineage>
</organism>
<dbReference type="Pfam" id="PF03023">
    <property type="entry name" value="MurJ"/>
    <property type="match status" value="1"/>
</dbReference>
<dbReference type="InterPro" id="IPR004268">
    <property type="entry name" value="MurJ"/>
</dbReference>
<accession>A0A077EKL0</accession>
<comment type="function">
    <text evidence="8">Involved in peptidoglycan biosynthesis. Transports lipid-linked peptidoglycan precursors from the inner to the outer leaflet of the cytoplasmic membrane.</text>
</comment>
<protein>
    <submittedName>
        <fullName evidence="11">Putative peptidoglycan lipid II flippase MurJ</fullName>
    </submittedName>
</protein>
<keyword evidence="5" id="KW-0573">Peptidoglycan synthesis</keyword>
<keyword evidence="6 10" id="KW-1133">Transmembrane helix</keyword>
<feature type="transmembrane region" description="Helical" evidence="10">
    <location>
        <begin position="432"/>
        <end position="455"/>
    </location>
</feature>
<dbReference type="KEGG" id="eao:BD94_3288"/>
<dbReference type="HOGENOM" id="CLU_629834_0_0_10"/>
<evidence type="ECO:0000256" key="5">
    <source>
        <dbReference type="ARBA" id="ARBA00022984"/>
    </source>
</evidence>
<name>A0A077EKL0_9FLAO</name>
<evidence type="ECO:0000256" key="6">
    <source>
        <dbReference type="ARBA" id="ARBA00022989"/>
    </source>
</evidence>
<reference evidence="11" key="1">
    <citation type="journal article" date="2013" name="Lancet">
        <title>First case of E anophelis outbreak in an intensive-care unit.</title>
        <authorList>
            <person name="Teo J."/>
            <person name="Tan S.Y."/>
            <person name="Tay M."/>
            <person name="Ding Y."/>
            <person name="Kjelleberg S."/>
            <person name="Givskov M."/>
            <person name="Lin R.T."/>
            <person name="Yang L."/>
        </authorList>
    </citation>
    <scope>NUCLEOTIDE SEQUENCE [LARGE SCALE GENOMIC DNA]</scope>
    <source>
        <strain evidence="11">NUHP1</strain>
    </source>
</reference>
<keyword evidence="2" id="KW-1003">Cell membrane</keyword>
<feature type="transmembrane region" description="Helical" evidence="10">
    <location>
        <begin position="251"/>
        <end position="271"/>
    </location>
</feature>
<evidence type="ECO:0000256" key="10">
    <source>
        <dbReference type="SAM" id="Phobius"/>
    </source>
</evidence>
<evidence type="ECO:0000256" key="3">
    <source>
        <dbReference type="ARBA" id="ARBA00022692"/>
    </source>
</evidence>
<dbReference type="AlphaFoldDB" id="A0A077EKL0"/>
<dbReference type="GO" id="GO:0009252">
    <property type="term" value="P:peptidoglycan biosynthetic process"/>
    <property type="evidence" value="ECO:0007669"/>
    <property type="project" value="UniProtKB-KW"/>
</dbReference>
<dbReference type="InterPro" id="IPR051050">
    <property type="entry name" value="Lipid_II_flippase_MurJ/MviN"/>
</dbReference>
<dbReference type="PANTHER" id="PTHR47019">
    <property type="entry name" value="LIPID II FLIPPASE MURJ"/>
    <property type="match status" value="1"/>
</dbReference>